<name>A0AAD1RCH1_PELCU</name>
<organism evidence="3 4">
    <name type="scientific">Pelobates cultripes</name>
    <name type="common">Western spadefoot toad</name>
    <dbReference type="NCBI Taxonomy" id="61616"/>
    <lineage>
        <taxon>Eukaryota</taxon>
        <taxon>Metazoa</taxon>
        <taxon>Chordata</taxon>
        <taxon>Craniata</taxon>
        <taxon>Vertebrata</taxon>
        <taxon>Euteleostomi</taxon>
        <taxon>Amphibia</taxon>
        <taxon>Batrachia</taxon>
        <taxon>Anura</taxon>
        <taxon>Pelobatoidea</taxon>
        <taxon>Pelobatidae</taxon>
        <taxon>Pelobates</taxon>
    </lineage>
</organism>
<dbReference type="AlphaFoldDB" id="A0AAD1RCH1"/>
<proteinExistence type="predicted"/>
<feature type="region of interest" description="Disordered" evidence="2">
    <location>
        <begin position="1"/>
        <end position="39"/>
    </location>
</feature>
<feature type="coiled-coil region" evidence="1">
    <location>
        <begin position="99"/>
        <end position="133"/>
    </location>
</feature>
<evidence type="ECO:0000313" key="3">
    <source>
        <dbReference type="EMBL" id="CAH2248011.1"/>
    </source>
</evidence>
<dbReference type="Gene3D" id="3.30.70.1820">
    <property type="entry name" value="L1 transposable element, RRM domain"/>
    <property type="match status" value="1"/>
</dbReference>
<feature type="compositionally biased region" description="Basic residues" evidence="2">
    <location>
        <begin position="1"/>
        <end position="10"/>
    </location>
</feature>
<evidence type="ECO:0000256" key="2">
    <source>
        <dbReference type="SAM" id="MobiDB-lite"/>
    </source>
</evidence>
<keyword evidence="4" id="KW-1185">Reference proteome</keyword>
<accession>A0AAD1RCH1</accession>
<dbReference type="InterPro" id="IPR004244">
    <property type="entry name" value="Transposase_22"/>
</dbReference>
<dbReference type="Proteomes" id="UP001295444">
    <property type="component" value="Chromosome 02"/>
</dbReference>
<keyword evidence="1" id="KW-0175">Coiled coil</keyword>
<reference evidence="3" key="1">
    <citation type="submission" date="2022-03" db="EMBL/GenBank/DDBJ databases">
        <authorList>
            <person name="Alioto T."/>
            <person name="Alioto T."/>
            <person name="Gomez Garrido J."/>
        </authorList>
    </citation>
    <scope>NUCLEOTIDE SEQUENCE</scope>
</reference>
<gene>
    <name evidence="3" type="ORF">PECUL_23A017630</name>
</gene>
<dbReference type="EMBL" id="OW240913">
    <property type="protein sequence ID" value="CAH2248011.1"/>
    <property type="molecule type" value="Genomic_DNA"/>
</dbReference>
<sequence>MAFFSAKKRTGTQSPYEGLEEDGAQDLEESRDSFTSNQGHNHLVSQLTESKLQAMIDTQSAQLIAQFQTAKAGIQKDIHDVTSRTTVLESRSAEQAAAQESLSAQLQHMENRLNVHEAKLADLEDRSRQNKLRLRGVPETVPVGDLQAYVADLFRHLCPDIPAEMFLLDRIHRVAKARTAPPTAPRDVLLRAHYHHIK</sequence>
<protein>
    <submittedName>
        <fullName evidence="3">Uncharacterized protein</fullName>
    </submittedName>
</protein>
<evidence type="ECO:0000313" key="4">
    <source>
        <dbReference type="Proteomes" id="UP001295444"/>
    </source>
</evidence>
<dbReference type="PANTHER" id="PTHR11505">
    <property type="entry name" value="L1 TRANSPOSABLE ELEMENT-RELATED"/>
    <property type="match status" value="1"/>
</dbReference>
<feature type="compositionally biased region" description="Acidic residues" evidence="2">
    <location>
        <begin position="18"/>
        <end position="29"/>
    </location>
</feature>
<evidence type="ECO:0000256" key="1">
    <source>
        <dbReference type="SAM" id="Coils"/>
    </source>
</evidence>